<evidence type="ECO:0000313" key="4">
    <source>
        <dbReference type="Proteomes" id="UP000002297"/>
    </source>
</evidence>
<evidence type="ECO:0008006" key="5">
    <source>
        <dbReference type="Google" id="ProtNLM"/>
    </source>
</evidence>
<feature type="chain" id="PRO_5002659846" description="Tetratricopeptide repeat protein" evidence="2">
    <location>
        <begin position="19"/>
        <end position="593"/>
    </location>
</feature>
<dbReference type="OrthoDB" id="9763354at2"/>
<dbReference type="Pfam" id="PF13432">
    <property type="entry name" value="TPR_16"/>
    <property type="match status" value="1"/>
</dbReference>
<keyword evidence="4" id="KW-1185">Reference proteome</keyword>
<feature type="signal peptide" evidence="2">
    <location>
        <begin position="1"/>
        <end position="18"/>
    </location>
</feature>
<dbReference type="InterPro" id="IPR011990">
    <property type="entry name" value="TPR-like_helical_dom_sf"/>
</dbReference>
<feature type="repeat" description="TPR" evidence="1">
    <location>
        <begin position="119"/>
        <end position="152"/>
    </location>
</feature>
<proteinExistence type="predicted"/>
<protein>
    <recommendedName>
        <fullName evidence="5">Tetratricopeptide repeat protein</fullName>
    </recommendedName>
</protein>
<sequence>MRYLIFFVLLFINLAVLAQNEQLARNYVEQGEYAKAKAIYEKLYKKQKFNTTYFMGLVNAHQQLEEYKEVESLLLEKIKQSPQFPNTYIELGHNYELQDKITEANTYYQEALALIDQNPNSAYIIGSTFQKYNKLDEAITAYEKGMTLNPKSNFDIQLARLYGEQGNIEKMFNSYLDLVNKNPQYMITANRNIEQFISEDPYNDGNVILKTLLLKRLQQDPKVLYNEMLSWLFIQQKEYKKAFLQEKAVYLRTQETLEGIIDVALIAIEDNDNDAARDILSYIVEEARLPETKLRAHELKLGLDIKNATPKHWDDIEEEFSSLFQAYGKSIETMSLQIAYANFLAFKKEQTASAISTLKNLLDQDKNRFQEATIKMALADILVLDEKFNQALIYYSQIQNIVKNNTLSQEARFKVAKTSYYKGDFSWSETQLDVLKASASQLIANDAMELSLLIKDNSLEDSTQTALKKFAKADLLTFKGKNEAAIAVLEEILIQHKGEKIEDEALLRQANLFIEAKEFEKAEANYKKIITFYPTDILGDDAYYGLAKLYDEHLARPEDAKANYEKVIFDYADSIFYVDARKRYRTLRGDDIN</sequence>
<dbReference type="eggNOG" id="COG0457">
    <property type="taxonomic scope" value="Bacteria"/>
</dbReference>
<dbReference type="eggNOG" id="COG4105">
    <property type="taxonomic scope" value="Bacteria"/>
</dbReference>
<evidence type="ECO:0000256" key="2">
    <source>
        <dbReference type="SAM" id="SignalP"/>
    </source>
</evidence>
<feature type="repeat" description="TPR" evidence="1">
    <location>
        <begin position="85"/>
        <end position="118"/>
    </location>
</feature>
<gene>
    <name evidence="3" type="ordered locus">CA2559_03770</name>
</gene>
<dbReference type="GeneID" id="89452545"/>
<dbReference type="Proteomes" id="UP000002297">
    <property type="component" value="Chromosome"/>
</dbReference>
<name>A3U6H6_CROAH</name>
<evidence type="ECO:0000313" key="3">
    <source>
        <dbReference type="EMBL" id="EAP87843.1"/>
    </source>
</evidence>
<dbReference type="SMART" id="SM00028">
    <property type="entry name" value="TPR"/>
    <property type="match status" value="4"/>
</dbReference>
<evidence type="ECO:0000256" key="1">
    <source>
        <dbReference type="PROSITE-ProRule" id="PRU00339"/>
    </source>
</evidence>
<organism evidence="3 4">
    <name type="scientific">Croceibacter atlanticus (strain ATCC BAA-628 / JCM 21780 / CIP 108009 / IAM 15332 / KCTC 12090 / HTCC2559)</name>
    <dbReference type="NCBI Taxonomy" id="216432"/>
    <lineage>
        <taxon>Bacteria</taxon>
        <taxon>Pseudomonadati</taxon>
        <taxon>Bacteroidota</taxon>
        <taxon>Flavobacteriia</taxon>
        <taxon>Flavobacteriales</taxon>
        <taxon>Flavobacteriaceae</taxon>
        <taxon>Croceibacter</taxon>
    </lineage>
</organism>
<keyword evidence="1" id="KW-0802">TPR repeat</keyword>
<dbReference type="EMBL" id="CP002046">
    <property type="protein sequence ID" value="EAP87843.1"/>
    <property type="molecule type" value="Genomic_DNA"/>
</dbReference>
<dbReference type="InterPro" id="IPR019734">
    <property type="entry name" value="TPR_rpt"/>
</dbReference>
<dbReference type="STRING" id="216432.CA2559_03770"/>
<keyword evidence="2" id="KW-0732">Signal</keyword>
<accession>A3U6H6</accession>
<dbReference type="Gene3D" id="1.25.40.10">
    <property type="entry name" value="Tetratricopeptide repeat domain"/>
    <property type="match status" value="3"/>
</dbReference>
<dbReference type="RefSeq" id="WP_013186519.1">
    <property type="nucleotide sequence ID" value="NC_014230.1"/>
</dbReference>
<dbReference type="Pfam" id="PF13181">
    <property type="entry name" value="TPR_8"/>
    <property type="match status" value="1"/>
</dbReference>
<dbReference type="Pfam" id="PF13174">
    <property type="entry name" value="TPR_6"/>
    <property type="match status" value="2"/>
</dbReference>
<reference evidence="3 4" key="1">
    <citation type="journal article" date="2010" name="J. Bacteriol.">
        <title>The complete genome sequence of Croceibacter atlanticus HTCC2559T.</title>
        <authorList>
            <person name="Oh H.M."/>
            <person name="Kang I."/>
            <person name="Ferriera S."/>
            <person name="Giovannoni S.J."/>
            <person name="Cho J.C."/>
        </authorList>
    </citation>
    <scope>NUCLEOTIDE SEQUENCE [LARGE SCALE GENOMIC DNA]</scope>
    <source>
        <strain evidence="4">ATCC BAA-628 / HTCC2559 / KCTC 12090</strain>
    </source>
</reference>
<dbReference type="PANTHER" id="PTHR12558:SF13">
    <property type="entry name" value="CELL DIVISION CYCLE PROTEIN 27 HOMOLOG"/>
    <property type="match status" value="1"/>
</dbReference>
<dbReference type="PANTHER" id="PTHR12558">
    <property type="entry name" value="CELL DIVISION CYCLE 16,23,27"/>
    <property type="match status" value="1"/>
</dbReference>
<feature type="repeat" description="TPR" evidence="1">
    <location>
        <begin position="503"/>
        <end position="536"/>
    </location>
</feature>
<dbReference type="SUPFAM" id="SSF48452">
    <property type="entry name" value="TPR-like"/>
    <property type="match status" value="2"/>
</dbReference>
<dbReference type="AlphaFoldDB" id="A3U6H6"/>
<dbReference type="KEGG" id="cat:CA2559_03770"/>
<dbReference type="PROSITE" id="PS50005">
    <property type="entry name" value="TPR"/>
    <property type="match status" value="3"/>
</dbReference>
<dbReference type="HOGENOM" id="CLU_031878_0_0_10"/>